<dbReference type="Gene3D" id="3.40.50.300">
    <property type="entry name" value="P-loop containing nucleotide triphosphate hydrolases"/>
    <property type="match status" value="1"/>
</dbReference>
<dbReference type="PANTHER" id="PTHR46844:SF1">
    <property type="entry name" value="SLR5058 PROTEIN"/>
    <property type="match status" value="1"/>
</dbReference>
<dbReference type="SUPFAM" id="SSF52540">
    <property type="entry name" value="P-loop containing nucleoside triphosphate hydrolases"/>
    <property type="match status" value="1"/>
</dbReference>
<dbReference type="InterPro" id="IPR016024">
    <property type="entry name" value="ARM-type_fold"/>
</dbReference>
<dbReference type="Pfam" id="PF13646">
    <property type="entry name" value="HEAT_2"/>
    <property type="match status" value="5"/>
</dbReference>
<proteinExistence type="predicted"/>
<dbReference type="InterPro" id="IPR011989">
    <property type="entry name" value="ARM-like"/>
</dbReference>
<dbReference type="PROSITE" id="PS50837">
    <property type="entry name" value="NACHT"/>
    <property type="match status" value="1"/>
</dbReference>
<protein>
    <submittedName>
        <fullName evidence="2">HEAT repeat protein</fullName>
    </submittedName>
</protein>
<dbReference type="InterPro" id="IPR007111">
    <property type="entry name" value="NACHT_NTPase"/>
</dbReference>
<dbReference type="InterPro" id="IPR027417">
    <property type="entry name" value="P-loop_NTPase"/>
</dbReference>
<organism evidence="2 3">
    <name type="scientific">Pseudonocardia sediminis</name>
    <dbReference type="NCBI Taxonomy" id="1397368"/>
    <lineage>
        <taxon>Bacteria</taxon>
        <taxon>Bacillati</taxon>
        <taxon>Actinomycetota</taxon>
        <taxon>Actinomycetes</taxon>
        <taxon>Pseudonocardiales</taxon>
        <taxon>Pseudonocardiaceae</taxon>
        <taxon>Pseudonocardia</taxon>
    </lineage>
</organism>
<comment type="caution">
    <text evidence="2">The sequence shown here is derived from an EMBL/GenBank/DDBJ whole genome shotgun (WGS) entry which is preliminary data.</text>
</comment>
<dbReference type="Gene3D" id="1.25.10.10">
    <property type="entry name" value="Leucine-rich Repeat Variant"/>
    <property type="match status" value="3"/>
</dbReference>
<feature type="domain" description="NACHT" evidence="1">
    <location>
        <begin position="219"/>
        <end position="353"/>
    </location>
</feature>
<dbReference type="Proteomes" id="UP000291591">
    <property type="component" value="Unassembled WGS sequence"/>
</dbReference>
<name>A0A4Q7U7H3_PSEST</name>
<reference evidence="2 3" key="1">
    <citation type="submission" date="2019-02" db="EMBL/GenBank/DDBJ databases">
        <title>Sequencing the genomes of 1000 actinobacteria strains.</title>
        <authorList>
            <person name="Klenk H.-P."/>
        </authorList>
    </citation>
    <scope>NUCLEOTIDE SEQUENCE [LARGE SCALE GENOMIC DNA]</scope>
    <source>
        <strain evidence="2 3">DSM 45779</strain>
    </source>
</reference>
<keyword evidence="3" id="KW-1185">Reference proteome</keyword>
<evidence type="ECO:0000313" key="2">
    <source>
        <dbReference type="EMBL" id="RZT75489.1"/>
    </source>
</evidence>
<dbReference type="PANTHER" id="PTHR46844">
    <property type="entry name" value="SLR5058 PROTEIN"/>
    <property type="match status" value="1"/>
</dbReference>
<evidence type="ECO:0000259" key="1">
    <source>
        <dbReference type="PROSITE" id="PS50837"/>
    </source>
</evidence>
<dbReference type="Pfam" id="PF05729">
    <property type="entry name" value="NACHT"/>
    <property type="match status" value="1"/>
</dbReference>
<evidence type="ECO:0000313" key="3">
    <source>
        <dbReference type="Proteomes" id="UP000291591"/>
    </source>
</evidence>
<dbReference type="EMBL" id="SHKL01000002">
    <property type="protein sequence ID" value="RZT75489.1"/>
    <property type="molecule type" value="Genomic_DNA"/>
</dbReference>
<gene>
    <name evidence="2" type="ORF">EV383_6229</name>
</gene>
<accession>A0A4Q7U7H3</accession>
<sequence length="1315" mass="147542">MAPGPLQRLKTQLYELYVRAHYPTLDTMADAVAADDALAGAPSRDSIRRYISGPGRPDEYADLEALVTVLARAAGLDVPPVLAHAREHWLQAGLDPAPAALVQPGLDPEVRAGYLEALRRRYRVLELSTLTPEGLDEALPIWLAQVFEPQRVRAVPERAHRLPQLELPRDLRQRLLDSGDLTADELPEDLNAEQLEEARREHKRQPARPVLQALALAGGRAVLLGDPGAGKSTLLAYLALALADDKIPDELTSWSGRLPLLVELREYADPGWRIGRWADATLLDFLDHRYHHDGLGLPREQLANHLRADGRAVVMFDGLDELFDPAQRERTARAIAEFATRYPYVTVLVTSRPIGYQRGVLDAARFTLHTVEDLDREQITTFVKRWYRLSHHGAPDEADARASRLCAALDRSRSAASLAGNPLLLTILAIIGRRRELPRERHRVYEHAVAVLVQQWDPNRHLHDTRSGVELDDTDRHRLLHRIAEHMQHGRYGIAGNRIHREDLLTTIRDYLTGDCAQPVDRSRYAGTVLIKQLRERNFILSRYGPGLFGFVHRAFLEYCTAASITYRLKEDQTLSNEELAELFCRHATDPAWNEILRLVAGMVHPNVLVPVLHRLLEHVESPAGRIGRHNHQHLALALDCLAETRSITALGVQGERLTTELLRSIQAGIEHYTDLTDYYGSNSLIGMTENALLELKQRLPGADRLRAQIPFILDRLRPYLTFSDINSLSTVERALHADGNQLQSILRARATTSDNESIQQAAVRALASGWPDEHTRTWLTDWALTDELQNGVREATVQALASGWPDDRTRTLLTDRATTDNHEYVRGTAVQELASNWPDNRTRTLLTDRATTDNHEYVRAIAVHELASGWPDNHSRTLLTDRATTDNHEYVRGTAMQALASGWPDNHTRTLLTDRATTDNHEYVRATAMQELASGWPDNHTRTLLTDRATTDNHEDVRATAVQELASGWPDNHTRTLLTDQATTDTHEDVRRTALQVLASGWPDDHTRTLLTDRAITDTHEFVRGIAIQELASGWPDNHTRTLLTDQATTDTHEDVRQTALQVLASGWPDDHTRTLLTDRATTDNDDYVRQTALRVLASGWPDDHTRTLLTDRATTDNDGDVRQTAVQELGSGWPDDHTRTLLTDRATTDDDEHVRYTATVTLRAGWPDDHTRALLTDRATTDDDRDVQETALQALTSGWPDDHTRALLTDRATTDNHEDVRRRALRVLASGWPDDHTRALLIDRATTDNHEDVRQTALRVLASGWPDDHTRALLTDRATTDNHEDAQDAAARALKPGWPEAVPPPNSGVPGAC</sequence>
<dbReference type="SUPFAM" id="SSF48371">
    <property type="entry name" value="ARM repeat"/>
    <property type="match status" value="3"/>
</dbReference>